<dbReference type="Proteomes" id="UP000314983">
    <property type="component" value="Chromosome 24"/>
</dbReference>
<dbReference type="Ensembl" id="ENSEEET00000000176.2">
    <property type="protein sequence ID" value="ENSEEEP00000000170.2"/>
    <property type="gene ID" value="ENSEEEG00000000129.2"/>
</dbReference>
<accession>A0A4W4DMD7</accession>
<reference evidence="2" key="1">
    <citation type="journal article" date="2014" name="Science">
        <title>Nonhuman genetics. Genomic basis for the convergent evolution of electric organs.</title>
        <authorList>
            <person name="Gallant J.R."/>
            <person name="Traeger L.L."/>
            <person name="Volkening J.D."/>
            <person name="Moffett H."/>
            <person name="Chen P.H."/>
            <person name="Novina C.D."/>
            <person name="Phillips G.N.Jr."/>
            <person name="Anand R."/>
            <person name="Wells G.B."/>
            <person name="Pinch M."/>
            <person name="Guth R."/>
            <person name="Unguez G.A."/>
            <person name="Albert J.S."/>
            <person name="Zakon H.H."/>
            <person name="Samanta M.P."/>
            <person name="Sussman M.R."/>
        </authorList>
    </citation>
    <scope>NUCLEOTIDE SEQUENCE [LARGE SCALE GENOMIC DNA]</scope>
</reference>
<protein>
    <recommendedName>
        <fullName evidence="3">RRM domain-containing protein</fullName>
    </recommendedName>
</protein>
<organism evidence="1 2">
    <name type="scientific">Electrophorus electricus</name>
    <name type="common">Electric eel</name>
    <name type="synonym">Gymnotus electricus</name>
    <dbReference type="NCBI Taxonomy" id="8005"/>
    <lineage>
        <taxon>Eukaryota</taxon>
        <taxon>Metazoa</taxon>
        <taxon>Chordata</taxon>
        <taxon>Craniata</taxon>
        <taxon>Vertebrata</taxon>
        <taxon>Euteleostomi</taxon>
        <taxon>Actinopterygii</taxon>
        <taxon>Neopterygii</taxon>
        <taxon>Teleostei</taxon>
        <taxon>Ostariophysi</taxon>
        <taxon>Gymnotiformes</taxon>
        <taxon>Gymnotoidei</taxon>
        <taxon>Gymnotidae</taxon>
        <taxon>Electrophorus</taxon>
    </lineage>
</organism>
<sequence>MAEVGTIQNIRNLSREVTESLTLQVVNQIGPCKTCEMIIGVLRQGKETSVAALLYFNWASMSSSQKKAVSANHFHVIVGDLSPEIPTDDVKALFARFGKIS</sequence>
<reference evidence="1" key="4">
    <citation type="submission" date="2025-08" db="UniProtKB">
        <authorList>
            <consortium name="Ensembl"/>
        </authorList>
    </citation>
    <scope>IDENTIFICATION</scope>
</reference>
<reference evidence="2" key="2">
    <citation type="journal article" date="2017" name="Sci. Adv.">
        <title>A tail of two voltages: Proteomic comparison of the three electric organs of the electric eel.</title>
        <authorList>
            <person name="Traeger L.L."/>
            <person name="Sabat G."/>
            <person name="Barrett-Wilt G.A."/>
            <person name="Wells G.B."/>
            <person name="Sussman M.R."/>
        </authorList>
    </citation>
    <scope>NUCLEOTIDE SEQUENCE [LARGE SCALE GENOMIC DNA]</scope>
</reference>
<dbReference type="AlphaFoldDB" id="A0A4W4DMD7"/>
<name>A0A4W4DMD7_ELEEL</name>
<evidence type="ECO:0008006" key="3">
    <source>
        <dbReference type="Google" id="ProtNLM"/>
    </source>
</evidence>
<reference evidence="1" key="3">
    <citation type="submission" date="2020-05" db="EMBL/GenBank/DDBJ databases">
        <title>Electrophorus electricus (electric eel) genome, fEleEle1, primary haplotype.</title>
        <authorList>
            <person name="Myers G."/>
            <person name="Meyer A."/>
            <person name="Fedrigo O."/>
            <person name="Formenti G."/>
            <person name="Rhie A."/>
            <person name="Tracey A."/>
            <person name="Sims Y."/>
            <person name="Jarvis E.D."/>
        </authorList>
    </citation>
    <scope>NUCLEOTIDE SEQUENCE [LARGE SCALE GENOMIC DNA]</scope>
</reference>
<reference evidence="1" key="5">
    <citation type="submission" date="2025-09" db="UniProtKB">
        <authorList>
            <consortium name="Ensembl"/>
        </authorList>
    </citation>
    <scope>IDENTIFICATION</scope>
</reference>
<dbReference type="InterPro" id="IPR035979">
    <property type="entry name" value="RBD_domain_sf"/>
</dbReference>
<dbReference type="STRING" id="8005.ENSEEEP00000000170"/>
<evidence type="ECO:0000313" key="2">
    <source>
        <dbReference type="Proteomes" id="UP000314983"/>
    </source>
</evidence>
<proteinExistence type="predicted"/>
<dbReference type="GeneTree" id="ENSGT00940000154962"/>
<evidence type="ECO:0000313" key="1">
    <source>
        <dbReference type="Ensembl" id="ENSEEEP00000000170.2"/>
    </source>
</evidence>
<keyword evidence="2" id="KW-1185">Reference proteome</keyword>
<dbReference type="SUPFAM" id="SSF54928">
    <property type="entry name" value="RNA-binding domain, RBD"/>
    <property type="match status" value="1"/>
</dbReference>
<dbReference type="GO" id="GO:0003676">
    <property type="term" value="F:nucleic acid binding"/>
    <property type="evidence" value="ECO:0007669"/>
    <property type="project" value="InterPro"/>
</dbReference>